<feature type="signal peptide" evidence="10">
    <location>
        <begin position="1"/>
        <end position="24"/>
    </location>
</feature>
<evidence type="ECO:0008006" key="13">
    <source>
        <dbReference type="Google" id="ProtNLM"/>
    </source>
</evidence>
<evidence type="ECO:0000313" key="12">
    <source>
        <dbReference type="Proteomes" id="UP000826271"/>
    </source>
</evidence>
<dbReference type="InterPro" id="IPR000743">
    <property type="entry name" value="Glyco_hydro_28"/>
</dbReference>
<protein>
    <recommendedName>
        <fullName evidence="13">Polygalacturonase</fullName>
    </recommendedName>
</protein>
<evidence type="ECO:0000256" key="1">
    <source>
        <dbReference type="ARBA" id="ARBA00004191"/>
    </source>
</evidence>
<dbReference type="GO" id="GO:0005975">
    <property type="term" value="P:carbohydrate metabolic process"/>
    <property type="evidence" value="ECO:0007669"/>
    <property type="project" value="InterPro"/>
</dbReference>
<keyword evidence="6 9" id="KW-0326">Glycosidase</keyword>
<name>A0AAV6X9R3_9LAMI</name>
<evidence type="ECO:0000256" key="4">
    <source>
        <dbReference type="ARBA" id="ARBA00022525"/>
    </source>
</evidence>
<keyword evidence="12" id="KW-1185">Reference proteome</keyword>
<gene>
    <name evidence="11" type="ORF">BUALT_Bualt07G0058500</name>
</gene>
<reference evidence="11" key="1">
    <citation type="submission" date="2019-10" db="EMBL/GenBank/DDBJ databases">
        <authorList>
            <person name="Zhang R."/>
            <person name="Pan Y."/>
            <person name="Wang J."/>
            <person name="Ma R."/>
            <person name="Yu S."/>
        </authorList>
    </citation>
    <scope>NUCLEOTIDE SEQUENCE</scope>
    <source>
        <strain evidence="11">LA-IB0</strain>
        <tissue evidence="11">Leaf</tissue>
    </source>
</reference>
<comment type="subcellular location">
    <subcellularLocation>
        <location evidence="1">Secreted</location>
        <location evidence="1">Cell wall</location>
    </subcellularLocation>
</comment>
<evidence type="ECO:0000256" key="6">
    <source>
        <dbReference type="ARBA" id="ARBA00023295"/>
    </source>
</evidence>
<evidence type="ECO:0000313" key="11">
    <source>
        <dbReference type="EMBL" id="KAG8379153.1"/>
    </source>
</evidence>
<evidence type="ECO:0000256" key="2">
    <source>
        <dbReference type="ARBA" id="ARBA00008834"/>
    </source>
</evidence>
<evidence type="ECO:0000256" key="9">
    <source>
        <dbReference type="RuleBase" id="RU361169"/>
    </source>
</evidence>
<dbReference type="GO" id="GO:0004650">
    <property type="term" value="F:polygalacturonase activity"/>
    <property type="evidence" value="ECO:0007669"/>
    <property type="project" value="InterPro"/>
</dbReference>
<keyword evidence="10" id="KW-0732">Signal</keyword>
<evidence type="ECO:0000256" key="10">
    <source>
        <dbReference type="SAM" id="SignalP"/>
    </source>
</evidence>
<keyword evidence="4" id="KW-0964">Secreted</keyword>
<dbReference type="Pfam" id="PF00295">
    <property type="entry name" value="Glyco_hydro_28"/>
    <property type="match status" value="1"/>
</dbReference>
<dbReference type="GO" id="GO:0071555">
    <property type="term" value="P:cell wall organization"/>
    <property type="evidence" value="ECO:0007669"/>
    <property type="project" value="UniProtKB-KW"/>
</dbReference>
<dbReference type="InterPro" id="IPR012334">
    <property type="entry name" value="Pectin_lyas_fold"/>
</dbReference>
<dbReference type="Proteomes" id="UP000826271">
    <property type="component" value="Unassembled WGS sequence"/>
</dbReference>
<keyword evidence="7" id="KW-0961">Cell wall biogenesis/degradation</keyword>
<dbReference type="EMBL" id="WHWC01000007">
    <property type="protein sequence ID" value="KAG8379153.1"/>
    <property type="molecule type" value="Genomic_DNA"/>
</dbReference>
<comment type="caution">
    <text evidence="11">The sequence shown here is derived from an EMBL/GenBank/DDBJ whole genome shotgun (WGS) entry which is preliminary data.</text>
</comment>
<evidence type="ECO:0000256" key="5">
    <source>
        <dbReference type="ARBA" id="ARBA00022801"/>
    </source>
</evidence>
<dbReference type="PROSITE" id="PS00502">
    <property type="entry name" value="POLYGALACTURONASE"/>
    <property type="match status" value="1"/>
</dbReference>
<organism evidence="11 12">
    <name type="scientific">Buddleja alternifolia</name>
    <dbReference type="NCBI Taxonomy" id="168488"/>
    <lineage>
        <taxon>Eukaryota</taxon>
        <taxon>Viridiplantae</taxon>
        <taxon>Streptophyta</taxon>
        <taxon>Embryophyta</taxon>
        <taxon>Tracheophyta</taxon>
        <taxon>Spermatophyta</taxon>
        <taxon>Magnoliopsida</taxon>
        <taxon>eudicotyledons</taxon>
        <taxon>Gunneridae</taxon>
        <taxon>Pentapetalae</taxon>
        <taxon>asterids</taxon>
        <taxon>lamiids</taxon>
        <taxon>Lamiales</taxon>
        <taxon>Scrophulariaceae</taxon>
        <taxon>Buddlejeae</taxon>
        <taxon>Buddleja</taxon>
    </lineage>
</organism>
<evidence type="ECO:0000256" key="7">
    <source>
        <dbReference type="ARBA" id="ARBA00023316"/>
    </source>
</evidence>
<comment type="similarity">
    <text evidence="2 9">Belongs to the glycosyl hydrolase 28 family.</text>
</comment>
<proteinExistence type="inferred from homology"/>
<evidence type="ECO:0000256" key="3">
    <source>
        <dbReference type="ARBA" id="ARBA00022512"/>
    </source>
</evidence>
<dbReference type="SUPFAM" id="SSF51126">
    <property type="entry name" value="Pectin lyase-like"/>
    <property type="match status" value="1"/>
</dbReference>
<keyword evidence="5 9" id="KW-0378">Hydrolase</keyword>
<feature type="active site" evidence="8">
    <location>
        <position position="239"/>
    </location>
</feature>
<keyword evidence="3" id="KW-0134">Cell wall</keyword>
<feature type="chain" id="PRO_5043865711" description="Polygalacturonase" evidence="10">
    <location>
        <begin position="25"/>
        <end position="392"/>
    </location>
</feature>
<accession>A0AAV6X9R3</accession>
<dbReference type="Gene3D" id="2.160.20.10">
    <property type="entry name" value="Single-stranded right-handed beta-helix, Pectin lyase-like"/>
    <property type="match status" value="1"/>
</dbReference>
<sequence>MEASNSLISVFITIILSLLVVAKSDNTVFNVLDYGAVGDGRTDDTNAFSKAWQATCSSSSSSAIMQVPSDKTFLIQAIRFDGPCNSKSVTMEINGNLVAPNDPSDWECEKSSCEQWIYFHRVDGLTVHGHGVIDARGKKWWNIEAFEISNSDNVNLRGGLKFKDSPRMHVVLNGLNSIFVSNISIEAPEKSPNTDGIHVSGCINAFIDHARIGTGDDCISIVDGSSYVTVSNVICGPGHGISIGSLGKNGANDKVEYVSVSDVVFIGATNGARIKTWQGGRGYARHIVFERILLHATINPIIIDQFYCDHQHCVNSNSAVQITNVTYRQILGTSKKKKPAVKFLCSESFPCRDIVVEDIHIAGKDEKDAKYECSNVYGRARGEKVPQISCLN</sequence>
<evidence type="ECO:0000256" key="8">
    <source>
        <dbReference type="PROSITE-ProRule" id="PRU10052"/>
    </source>
</evidence>
<dbReference type="PANTHER" id="PTHR31375">
    <property type="match status" value="1"/>
</dbReference>
<dbReference type="InterPro" id="IPR011050">
    <property type="entry name" value="Pectin_lyase_fold/virulence"/>
</dbReference>
<dbReference type="AlphaFoldDB" id="A0AAV6X9R3"/>